<dbReference type="EMBL" id="AQHF01000034">
    <property type="protein sequence ID" value="MBE0349242.1"/>
    <property type="molecule type" value="Genomic_DNA"/>
</dbReference>
<keyword evidence="1" id="KW-0472">Membrane</keyword>
<dbReference type="InterPro" id="IPR025495">
    <property type="entry name" value="DUF4386"/>
</dbReference>
<reference evidence="2 3" key="1">
    <citation type="submission" date="2015-06" db="EMBL/GenBank/DDBJ databases">
        <title>Genome sequence of Pseudoalteromonas peptidolytica.</title>
        <authorList>
            <person name="Xie B.-B."/>
            <person name="Rong J.-C."/>
            <person name="Qin Q.-L."/>
            <person name="Zhang Y.-Z."/>
        </authorList>
    </citation>
    <scope>NUCLEOTIDE SEQUENCE [LARGE SCALE GENOMIC DNA]</scope>
    <source>
        <strain evidence="2 3">F12-50-A1</strain>
    </source>
</reference>
<comment type="caution">
    <text evidence="2">The sequence shown here is derived from an EMBL/GenBank/DDBJ whole genome shotgun (WGS) entry which is preliminary data.</text>
</comment>
<feature type="transmembrane region" description="Helical" evidence="1">
    <location>
        <begin position="12"/>
        <end position="31"/>
    </location>
</feature>
<keyword evidence="3" id="KW-1185">Reference proteome</keyword>
<feature type="transmembrane region" description="Helical" evidence="1">
    <location>
        <begin position="197"/>
        <end position="218"/>
    </location>
</feature>
<accession>A0A8I0N1H8</accession>
<dbReference type="AlphaFoldDB" id="A0A8I0N1H8"/>
<name>A0A8I0N1H8_9GAMM</name>
<feature type="transmembrane region" description="Helical" evidence="1">
    <location>
        <begin position="170"/>
        <end position="191"/>
    </location>
</feature>
<feature type="transmembrane region" description="Helical" evidence="1">
    <location>
        <begin position="90"/>
        <end position="117"/>
    </location>
</feature>
<organism evidence="2 3">
    <name type="scientific">Pseudoalteromonas peptidolytica F12-50-A1</name>
    <dbReference type="NCBI Taxonomy" id="1315280"/>
    <lineage>
        <taxon>Bacteria</taxon>
        <taxon>Pseudomonadati</taxon>
        <taxon>Pseudomonadota</taxon>
        <taxon>Gammaproteobacteria</taxon>
        <taxon>Alteromonadales</taxon>
        <taxon>Pseudoalteromonadaceae</taxon>
        <taxon>Pseudoalteromonas</taxon>
    </lineage>
</organism>
<keyword evidence="1" id="KW-0812">Transmembrane</keyword>
<evidence type="ECO:0008006" key="4">
    <source>
        <dbReference type="Google" id="ProtNLM"/>
    </source>
</evidence>
<dbReference type="Proteomes" id="UP000660708">
    <property type="component" value="Unassembled WGS sequence"/>
</dbReference>
<evidence type="ECO:0000313" key="3">
    <source>
        <dbReference type="Proteomes" id="UP000660708"/>
    </source>
</evidence>
<proteinExistence type="predicted"/>
<evidence type="ECO:0000256" key="1">
    <source>
        <dbReference type="SAM" id="Phobius"/>
    </source>
</evidence>
<dbReference type="RefSeq" id="WP_147390137.1">
    <property type="nucleotide sequence ID" value="NZ_AQHF01000034.1"/>
</dbReference>
<keyword evidence="1" id="KW-1133">Transmembrane helix</keyword>
<sequence length="239" mass="26228">MSLQQWGGIAALTKAATYLFGFVLFFGVLDTSKYDTPELSLDFLIQNRDTFFLGYIVIGIIFSLALIVLVQTIYQRFKRFSPELMKFTSVIGYIWATIVLASTFVFLTSIEVIAALYEQDPTLALTIKQTISIVVNALGGGIELVGALWVLAISYVGIKHRVFSPLLHYWGLLVGLAGVLTLFSGLSFLITNPFFEVTTAIFGLGQIVWFIALGVILIKHAPAGSSDSYQGQTSKHSPI</sequence>
<protein>
    <recommendedName>
        <fullName evidence="4">DUF4386 domain-containing protein</fullName>
    </recommendedName>
</protein>
<gene>
    <name evidence="2" type="ORF">PPEP_b1205</name>
</gene>
<feature type="transmembrane region" description="Helical" evidence="1">
    <location>
        <begin position="51"/>
        <end position="70"/>
    </location>
</feature>
<dbReference type="Pfam" id="PF14329">
    <property type="entry name" value="DUF4386"/>
    <property type="match status" value="1"/>
</dbReference>
<feature type="transmembrane region" description="Helical" evidence="1">
    <location>
        <begin position="137"/>
        <end position="158"/>
    </location>
</feature>
<evidence type="ECO:0000313" key="2">
    <source>
        <dbReference type="EMBL" id="MBE0349242.1"/>
    </source>
</evidence>